<dbReference type="AlphaFoldDB" id="A0A5K1K7A9"/>
<name>A0A5K1K7A9_9APHY</name>
<dbReference type="EMBL" id="LR729716">
    <property type="protein sequence ID" value="VWP01846.1"/>
    <property type="molecule type" value="Genomic_DNA"/>
</dbReference>
<evidence type="ECO:0000256" key="1">
    <source>
        <dbReference type="SAM" id="Phobius"/>
    </source>
</evidence>
<keyword evidence="1" id="KW-1133">Transmembrane helix</keyword>
<keyword evidence="1" id="KW-0472">Membrane</keyword>
<sequence>MCIQELIDTLTLEPLNPTFSIFNGILLVLSRNVEDQRSAIPVPMNKIAACKCSRLNACLFVILGDRWTYTSHSRVTRSTHPPTIPFTSADESSAITRFSHGASTFDSAKIDRQPEPHCRGAVQHTLDVVSAALQLMKFPLAVLLAILLTISLFVACLNLIVYILPLALPSFCDFPVASRLSVCAIGFPGLEHMSGNAAFDHADFPSLIKIQNVVLDDLATGSAGGKDMALNVKHAELAVKDLAVVVRSSNLSVKLPLGEALVEFSTDARTTSRSLQRLSARINGAVDSIISFNTHAFRAIDAVKQKSAAEASSTILRAFQMSMNAFSSQITSIMLDATAVMSNLDMLEMRLLTIHDLCIQESLTTAIELDDMLWELWTILGGNHSKLRDLRHRMTVLKEIQQYRAVAVAYVAATTQTVLLVDAQLSELRDRLVDATVDAEDIPVEVHLASIERSLLRVREERLDVQLPRIGQAS</sequence>
<protein>
    <submittedName>
        <fullName evidence="2">Adenylyl cyclase</fullName>
    </submittedName>
</protein>
<keyword evidence="1" id="KW-0812">Transmembrane</keyword>
<reference evidence="2" key="1">
    <citation type="submission" date="2019-10" db="EMBL/GenBank/DDBJ databases">
        <authorList>
            <person name="Nor Muhammad N."/>
        </authorList>
    </citation>
    <scope>NUCLEOTIDE SEQUENCE</scope>
</reference>
<accession>A0A5K1K7A9</accession>
<evidence type="ECO:0000313" key="2">
    <source>
        <dbReference type="EMBL" id="VWP01846.1"/>
    </source>
</evidence>
<organism evidence="2">
    <name type="scientific">Ganoderma boninense</name>
    <dbReference type="NCBI Taxonomy" id="34458"/>
    <lineage>
        <taxon>Eukaryota</taxon>
        <taxon>Fungi</taxon>
        <taxon>Dikarya</taxon>
        <taxon>Basidiomycota</taxon>
        <taxon>Agaricomycotina</taxon>
        <taxon>Agaricomycetes</taxon>
        <taxon>Polyporales</taxon>
        <taxon>Polyporaceae</taxon>
        <taxon>Ganoderma</taxon>
    </lineage>
</organism>
<feature type="transmembrane region" description="Helical" evidence="1">
    <location>
        <begin position="140"/>
        <end position="164"/>
    </location>
</feature>
<gene>
    <name evidence="2" type="primary">Q9HFT8</name>
</gene>
<proteinExistence type="predicted"/>